<evidence type="ECO:0000313" key="4">
    <source>
        <dbReference type="Proteomes" id="UP000054498"/>
    </source>
</evidence>
<proteinExistence type="predicted"/>
<keyword evidence="2" id="KW-1133">Transmembrane helix</keyword>
<sequence length="559" mass="56389">MAVDLANPQRLPGRPNPNKPHPEPRDTYVLSQLDAKEEYPDLNPLQRSLKRYEDKSRAAAARKRAAAATAEARGEGTQREVEELVAAASDTICEELFAEAATEGAAAAADGDAGAIECPAAPEGPAAGPEAGWPAELAELLTAGGGAGDGDDEGDIEVAAAVVAAGPTEEAEFEESAQPAALVMTGPQRAPLLSNDDEAPTAQDVDESQELITSKVTAVVLMSGSLHATTAVTRDAAAPMPASATTCPSAALSHPMAGPKTEAQAGGGGGDGDGALRAGARVRIPKKSLNKMPQVTVRAAVTWTAPASDDKSSAKILALDGPKKDAVTSLVPFSFYCSPFDFRAAATDGYIMNAAQTAASDMILAHHSAVILGPTAPAPATRGAETAPKASPLGSTPRPVPLVPSITSPKTHGEDATATALLLKTIYSPTLPLHTTTSSGAARVAGQPVKPGSLITMSVLKTAPRTAGQAPKMQLLLAATTTATNCSKSEAEGAAPATSAAPVALEAAPLPSSRGKSPVADARPARSPRPGQHPAWGCMAGALLLAACGLATAAVALLH</sequence>
<organism evidence="3 4">
    <name type="scientific">Monoraphidium neglectum</name>
    <dbReference type="NCBI Taxonomy" id="145388"/>
    <lineage>
        <taxon>Eukaryota</taxon>
        <taxon>Viridiplantae</taxon>
        <taxon>Chlorophyta</taxon>
        <taxon>core chlorophytes</taxon>
        <taxon>Chlorophyceae</taxon>
        <taxon>CS clade</taxon>
        <taxon>Sphaeropleales</taxon>
        <taxon>Selenastraceae</taxon>
        <taxon>Monoraphidium</taxon>
    </lineage>
</organism>
<keyword evidence="2" id="KW-0812">Transmembrane</keyword>
<feature type="region of interest" description="Disordered" evidence="1">
    <location>
        <begin position="508"/>
        <end position="532"/>
    </location>
</feature>
<feature type="compositionally biased region" description="Low complexity" evidence="1">
    <location>
        <begin position="376"/>
        <end position="388"/>
    </location>
</feature>
<name>A0A0D2LY20_9CHLO</name>
<evidence type="ECO:0000256" key="2">
    <source>
        <dbReference type="SAM" id="Phobius"/>
    </source>
</evidence>
<dbReference type="AlphaFoldDB" id="A0A0D2LY20"/>
<feature type="region of interest" description="Disordered" evidence="1">
    <location>
        <begin position="248"/>
        <end position="275"/>
    </location>
</feature>
<evidence type="ECO:0000256" key="1">
    <source>
        <dbReference type="SAM" id="MobiDB-lite"/>
    </source>
</evidence>
<protein>
    <submittedName>
        <fullName evidence="3">Uncharacterized protein</fullName>
    </submittedName>
</protein>
<reference evidence="3 4" key="1">
    <citation type="journal article" date="2013" name="BMC Genomics">
        <title>Reconstruction of the lipid metabolism for the microalga Monoraphidium neglectum from its genome sequence reveals characteristics suitable for biofuel production.</title>
        <authorList>
            <person name="Bogen C."/>
            <person name="Al-Dilaimi A."/>
            <person name="Albersmeier A."/>
            <person name="Wichmann J."/>
            <person name="Grundmann M."/>
            <person name="Rupp O."/>
            <person name="Lauersen K.J."/>
            <person name="Blifernez-Klassen O."/>
            <person name="Kalinowski J."/>
            <person name="Goesmann A."/>
            <person name="Mussgnug J.H."/>
            <person name="Kruse O."/>
        </authorList>
    </citation>
    <scope>NUCLEOTIDE SEQUENCE [LARGE SCALE GENOMIC DNA]</scope>
    <source>
        <strain evidence="3 4">SAG 48.87</strain>
    </source>
</reference>
<gene>
    <name evidence="3" type="ORF">MNEG_11659</name>
</gene>
<dbReference type="Proteomes" id="UP000054498">
    <property type="component" value="Unassembled WGS sequence"/>
</dbReference>
<feature type="transmembrane region" description="Helical" evidence="2">
    <location>
        <begin position="534"/>
        <end position="558"/>
    </location>
</feature>
<keyword evidence="4" id="KW-1185">Reference proteome</keyword>
<dbReference type="KEGG" id="mng:MNEG_11659"/>
<feature type="region of interest" description="Disordered" evidence="1">
    <location>
        <begin position="1"/>
        <end position="56"/>
    </location>
</feature>
<keyword evidence="2" id="KW-0472">Membrane</keyword>
<dbReference type="EMBL" id="KK103069">
    <property type="protein sequence ID" value="KIY96304.1"/>
    <property type="molecule type" value="Genomic_DNA"/>
</dbReference>
<dbReference type="GeneID" id="25728943"/>
<feature type="region of interest" description="Disordered" evidence="1">
    <location>
        <begin position="376"/>
        <end position="400"/>
    </location>
</feature>
<evidence type="ECO:0000313" key="3">
    <source>
        <dbReference type="EMBL" id="KIY96304.1"/>
    </source>
</evidence>
<accession>A0A0D2LY20</accession>
<dbReference type="RefSeq" id="XP_013895324.1">
    <property type="nucleotide sequence ID" value="XM_014039870.1"/>
</dbReference>